<dbReference type="CDD" id="cd02440">
    <property type="entry name" value="AdoMet_MTases"/>
    <property type="match status" value="1"/>
</dbReference>
<evidence type="ECO:0000313" key="2">
    <source>
        <dbReference type="EMBL" id="OGK00598.1"/>
    </source>
</evidence>
<dbReference type="SUPFAM" id="SSF53335">
    <property type="entry name" value="S-adenosyl-L-methionine-dependent methyltransferases"/>
    <property type="match status" value="1"/>
</dbReference>
<sequence>MAISHPAKTITPKSVVADYRKVWSGYLDGKDPVQIRDHHERTRAPFLELMKRLCARLAPGARIAELGCGTAVDASILSAGHPLLRFYVSDISVEAGTVARSMNSAIGGSCSFFAADMAALPIASDSLHIIFTQGVMEHFFDPMPCFLEQVRVLASNGFLVVNVPQKFTGYTLHKHAQIRKGAWELGWEREFSYGDLRNAGRSLGLIEETVLGYGYWPSWKEPLFVLRDLMDKMYRRMPAIVPRLPQKAYTALWGFLEKRWGHYFMRNIVVVFRKTGTNK</sequence>
<reference evidence="2 3" key="1">
    <citation type="journal article" date="2016" name="Nat. Commun.">
        <title>Thousands of microbial genomes shed light on interconnected biogeochemical processes in an aquifer system.</title>
        <authorList>
            <person name="Anantharaman K."/>
            <person name="Brown C.T."/>
            <person name="Hug L.A."/>
            <person name="Sharon I."/>
            <person name="Castelle C.J."/>
            <person name="Probst A.J."/>
            <person name="Thomas B.C."/>
            <person name="Singh A."/>
            <person name="Wilkins M.J."/>
            <person name="Karaoz U."/>
            <person name="Brodie E.L."/>
            <person name="Williams K.H."/>
            <person name="Hubbard S.S."/>
            <person name="Banfield J.F."/>
        </authorList>
    </citation>
    <scope>NUCLEOTIDE SEQUENCE [LARGE SCALE GENOMIC DNA]</scope>
</reference>
<dbReference type="InterPro" id="IPR013216">
    <property type="entry name" value="Methyltransf_11"/>
</dbReference>
<evidence type="ECO:0000259" key="1">
    <source>
        <dbReference type="Pfam" id="PF08241"/>
    </source>
</evidence>
<dbReference type="Proteomes" id="UP000179243">
    <property type="component" value="Unassembled WGS sequence"/>
</dbReference>
<dbReference type="Gene3D" id="3.40.50.150">
    <property type="entry name" value="Vaccinia Virus protein VP39"/>
    <property type="match status" value="1"/>
</dbReference>
<dbReference type="GO" id="GO:0008757">
    <property type="term" value="F:S-adenosylmethionine-dependent methyltransferase activity"/>
    <property type="evidence" value="ECO:0007669"/>
    <property type="project" value="InterPro"/>
</dbReference>
<gene>
    <name evidence="2" type="ORF">A2519_21685</name>
</gene>
<dbReference type="Pfam" id="PF08241">
    <property type="entry name" value="Methyltransf_11"/>
    <property type="match status" value="1"/>
</dbReference>
<accession>A0A1F7F1W9</accession>
<dbReference type="EMBL" id="MFYX01000144">
    <property type="protein sequence ID" value="OGK00598.1"/>
    <property type="molecule type" value="Genomic_DNA"/>
</dbReference>
<evidence type="ECO:0000313" key="3">
    <source>
        <dbReference type="Proteomes" id="UP000179243"/>
    </source>
</evidence>
<comment type="caution">
    <text evidence="2">The sequence shown here is derived from an EMBL/GenBank/DDBJ whole genome shotgun (WGS) entry which is preliminary data.</text>
</comment>
<proteinExistence type="predicted"/>
<protein>
    <recommendedName>
        <fullName evidence="1">Methyltransferase type 11 domain-containing protein</fullName>
    </recommendedName>
</protein>
<name>A0A1F7F1W9_UNCRA</name>
<dbReference type="InterPro" id="IPR029063">
    <property type="entry name" value="SAM-dependent_MTases_sf"/>
</dbReference>
<organism evidence="2 3">
    <name type="scientific">Candidatus Raymondbacteria bacterium RIFOXYD12_FULL_49_13</name>
    <dbReference type="NCBI Taxonomy" id="1817890"/>
    <lineage>
        <taxon>Bacteria</taxon>
        <taxon>Raymondiibacteriota</taxon>
    </lineage>
</organism>
<feature type="domain" description="Methyltransferase type 11" evidence="1">
    <location>
        <begin position="65"/>
        <end position="161"/>
    </location>
</feature>
<dbReference type="AlphaFoldDB" id="A0A1F7F1W9"/>